<dbReference type="PANTHER" id="PTHR15696:SF0">
    <property type="entry name" value="TELOMERASE-BINDING PROTEIN EST1A"/>
    <property type="match status" value="1"/>
</dbReference>
<feature type="compositionally biased region" description="Basic and acidic residues" evidence="1">
    <location>
        <begin position="156"/>
        <end position="166"/>
    </location>
</feature>
<dbReference type="GO" id="GO:0000184">
    <property type="term" value="P:nuclear-transcribed mRNA catabolic process, nonsense-mediated decay"/>
    <property type="evidence" value="ECO:0007669"/>
    <property type="project" value="TreeGrafter"/>
</dbReference>
<evidence type="ECO:0000259" key="2">
    <source>
        <dbReference type="Pfam" id="PF10373"/>
    </source>
</evidence>
<dbReference type="HOGENOM" id="CLU_010014_2_1_1"/>
<evidence type="ECO:0000313" key="4">
    <source>
        <dbReference type="Proteomes" id="UP000030151"/>
    </source>
</evidence>
<dbReference type="eggNOG" id="ENOG502QRU3">
    <property type="taxonomic scope" value="Eukaryota"/>
</dbReference>
<dbReference type="PANTHER" id="PTHR15696">
    <property type="entry name" value="SMG-7 SUPPRESSOR WITH MORPHOLOGICAL EFFECT ON GENITALIA PROTEIN 7"/>
    <property type="match status" value="1"/>
</dbReference>
<reference evidence="3 4" key="1">
    <citation type="submission" date="2014-02" db="EMBL/GenBank/DDBJ databases">
        <title>The genome sequence of the entomopathogenic fungus Metarhizium robertsii ARSEF 2575.</title>
        <authorList>
            <person name="Giuliano Garisto Donzelli B."/>
            <person name="Roe B.A."/>
            <person name="Macmil S.L."/>
            <person name="Krasnoff S.B."/>
            <person name="Gibson D.M."/>
        </authorList>
    </citation>
    <scope>NUCLEOTIDE SEQUENCE [LARGE SCALE GENOMIC DNA]</scope>
    <source>
        <strain evidence="3 4">ARSEF 2575</strain>
    </source>
</reference>
<feature type="region of interest" description="Disordered" evidence="1">
    <location>
        <begin position="733"/>
        <end position="766"/>
    </location>
</feature>
<dbReference type="Pfam" id="PF10373">
    <property type="entry name" value="EST1_DNA_bind"/>
    <property type="match status" value="1"/>
</dbReference>
<dbReference type="Proteomes" id="UP000030151">
    <property type="component" value="Unassembled WGS sequence"/>
</dbReference>
<dbReference type="OrthoDB" id="2017974at2759"/>
<dbReference type="InterPro" id="IPR018834">
    <property type="entry name" value="DNA/RNA-bd_Est1-type"/>
</dbReference>
<evidence type="ECO:0000256" key="1">
    <source>
        <dbReference type="SAM" id="MobiDB-lite"/>
    </source>
</evidence>
<dbReference type="AlphaFoldDB" id="A0A0A1UQV1"/>
<dbReference type="InterPro" id="IPR045153">
    <property type="entry name" value="Est1/Ebs1-like"/>
</dbReference>
<comment type="caution">
    <text evidence="3">The sequence shown here is derived from an EMBL/GenBank/DDBJ whole genome shotgun (WGS) entry which is preliminary data.</text>
</comment>
<feature type="compositionally biased region" description="Polar residues" evidence="1">
    <location>
        <begin position="185"/>
        <end position="204"/>
    </location>
</feature>
<dbReference type="EMBL" id="JELW01000027">
    <property type="protein sequence ID" value="EXU98331.1"/>
    <property type="molecule type" value="Genomic_DNA"/>
</dbReference>
<dbReference type="GO" id="GO:0070034">
    <property type="term" value="F:telomerase RNA binding"/>
    <property type="evidence" value="ECO:0007669"/>
    <property type="project" value="TreeGrafter"/>
</dbReference>
<dbReference type="SUPFAM" id="SSF48452">
    <property type="entry name" value="TPR-like"/>
    <property type="match status" value="1"/>
</dbReference>
<feature type="compositionally biased region" description="Polar residues" evidence="1">
    <location>
        <begin position="233"/>
        <end position="248"/>
    </location>
</feature>
<feature type="compositionally biased region" description="Polar residues" evidence="1">
    <location>
        <begin position="757"/>
        <end position="766"/>
    </location>
</feature>
<feature type="region of interest" description="Disordered" evidence="1">
    <location>
        <begin position="67"/>
        <end position="248"/>
    </location>
</feature>
<dbReference type="Gene3D" id="1.25.40.10">
    <property type="entry name" value="Tetratricopeptide repeat domain"/>
    <property type="match status" value="1"/>
</dbReference>
<gene>
    <name evidence="3" type="ORF">X797_008508</name>
</gene>
<dbReference type="GO" id="GO:0005697">
    <property type="term" value="C:telomerase holoenzyme complex"/>
    <property type="evidence" value="ECO:0007669"/>
    <property type="project" value="TreeGrafter"/>
</dbReference>
<organism evidence="3 4">
    <name type="scientific">Metarhizium robertsii</name>
    <dbReference type="NCBI Taxonomy" id="568076"/>
    <lineage>
        <taxon>Eukaryota</taxon>
        <taxon>Fungi</taxon>
        <taxon>Dikarya</taxon>
        <taxon>Ascomycota</taxon>
        <taxon>Pezizomycotina</taxon>
        <taxon>Sordariomycetes</taxon>
        <taxon>Hypocreomycetidae</taxon>
        <taxon>Hypocreales</taxon>
        <taxon>Clavicipitaceae</taxon>
        <taxon>Metarhizium</taxon>
    </lineage>
</organism>
<evidence type="ECO:0000313" key="3">
    <source>
        <dbReference type="EMBL" id="EXU98331.1"/>
    </source>
</evidence>
<proteinExistence type="predicted"/>
<name>A0A0A1UQV1_9HYPO</name>
<dbReference type="InterPro" id="IPR011990">
    <property type="entry name" value="TPR-like_helical_dom_sf"/>
</dbReference>
<accession>A0A0A1UQV1</accession>
<feature type="region of interest" description="Disordered" evidence="1">
    <location>
        <begin position="1"/>
        <end position="26"/>
    </location>
</feature>
<feature type="compositionally biased region" description="Polar residues" evidence="1">
    <location>
        <begin position="137"/>
        <end position="146"/>
    </location>
</feature>
<sequence>MDKLTRGWVQHQRKAARQEAASRSVSCPLCEAEVQHSLDEFKAHYTLKHPTSADHSDIEEAFKNCTLQGNDATKARSSETRPSGDTTNAGAVTRKRPVSGNPEFTDRAEDDFDRLNLAGDDSVSTRRGSKKICSPPASITQQRGSSPPTPGRSRARLSERDDDFVRTKNPTGRQLWTADDARKTGSPQRPRTPQTRHGQLMSSSSHRRSPQHKGQRNPGQHHGQPKQSADAAASTSELFRQPDTRSISSDQLAAEVQGIYAGLVLLESKCIEYDSTQKETDLSQEQYHALISLHRSLLHEHHDFLLASQHPSASAALRRLASKYFMPARMWRHGIHSFLELLRRKLPGSLEHMLTFIYIAYTMMALLYETVPAFEDTWIECLGDLGRYRMAVEDDDIRDREIWTGVSRFWYTKASDKIPMTGRLYHHLAILARPNALQQLYYYAKSLCVPVPFLSARDSVMTLFDPLLNANPSASQRLEPADVAFVRVHGILFSGTHEDQLEPSMKQFLELLDNRIGREHGNWLESGYFIGISLSCLLLGFGDASNVLMNAVLKSQQADDTMMDELPDPVLTDAFKTAVGFAARTYEIVIARWGDKNTLPCLHTLLVFYWFMMDFDVGRQYLEDSLPWEQTALLLNYLLRTSEFTPRLDTPEIPWPEGGKAHPLPEDYAMRGLIYTGTYFPKKWFDNTAIDDDEKYFEPASTVGKRCERILWLGHSIAMKKRQLHWDKHARQFSTKGGSHNDELEDEPVELAASVTDVASTEPANP</sequence>
<dbReference type="GO" id="GO:0042162">
    <property type="term" value="F:telomeric DNA binding"/>
    <property type="evidence" value="ECO:0007669"/>
    <property type="project" value="TreeGrafter"/>
</dbReference>
<feature type="compositionally biased region" description="Polar residues" evidence="1">
    <location>
        <begin position="80"/>
        <end position="90"/>
    </location>
</feature>
<protein>
    <submittedName>
        <fullName evidence="3">Est1 DNA/RNA binding domain protein</fullName>
    </submittedName>
</protein>
<dbReference type="FunFam" id="1.25.40.10:FF:000202">
    <property type="entry name" value="Unplaced genomic scaffold supercont1.7, whole genome shotgun sequence"/>
    <property type="match status" value="1"/>
</dbReference>
<feature type="domain" description="DNA/RNA-binding" evidence="2">
    <location>
        <begin position="410"/>
        <end position="673"/>
    </location>
</feature>
<feature type="compositionally biased region" description="Basic residues" evidence="1">
    <location>
        <begin position="205"/>
        <end position="215"/>
    </location>
</feature>